<feature type="compositionally biased region" description="Polar residues" evidence="2">
    <location>
        <begin position="690"/>
        <end position="701"/>
    </location>
</feature>
<organism evidence="4 5">
    <name type="scientific">Cynoglossus semilaevis</name>
    <name type="common">Tongue sole</name>
    <dbReference type="NCBI Taxonomy" id="244447"/>
    <lineage>
        <taxon>Eukaryota</taxon>
        <taxon>Metazoa</taxon>
        <taxon>Chordata</taxon>
        <taxon>Craniata</taxon>
        <taxon>Vertebrata</taxon>
        <taxon>Euteleostomi</taxon>
        <taxon>Actinopterygii</taxon>
        <taxon>Neopterygii</taxon>
        <taxon>Teleostei</taxon>
        <taxon>Neoteleostei</taxon>
        <taxon>Acanthomorphata</taxon>
        <taxon>Carangaria</taxon>
        <taxon>Pleuronectiformes</taxon>
        <taxon>Pleuronectoidei</taxon>
        <taxon>Cynoglossidae</taxon>
        <taxon>Cynoglossinae</taxon>
        <taxon>Cynoglossus</taxon>
    </lineage>
</organism>
<dbReference type="STRING" id="244447.ENSCSEP00000021692"/>
<feature type="compositionally biased region" description="Basic and acidic residues" evidence="2">
    <location>
        <begin position="1322"/>
        <end position="1345"/>
    </location>
</feature>
<feature type="compositionally biased region" description="Polar residues" evidence="2">
    <location>
        <begin position="1609"/>
        <end position="1619"/>
    </location>
</feature>
<feature type="region of interest" description="Disordered" evidence="2">
    <location>
        <begin position="1842"/>
        <end position="1876"/>
    </location>
</feature>
<feature type="coiled-coil region" evidence="1">
    <location>
        <begin position="1401"/>
        <end position="1485"/>
    </location>
</feature>
<feature type="compositionally biased region" description="Polar residues" evidence="2">
    <location>
        <begin position="1031"/>
        <end position="1042"/>
    </location>
</feature>
<dbReference type="GO" id="GO:0005813">
    <property type="term" value="C:centrosome"/>
    <property type="evidence" value="ECO:0007669"/>
    <property type="project" value="InterPro"/>
</dbReference>
<feature type="compositionally biased region" description="Low complexity" evidence="2">
    <location>
        <begin position="1245"/>
        <end position="1263"/>
    </location>
</feature>
<feature type="region of interest" description="Disordered" evidence="2">
    <location>
        <begin position="2235"/>
        <end position="2265"/>
    </location>
</feature>
<feature type="compositionally biased region" description="Low complexity" evidence="2">
    <location>
        <begin position="146"/>
        <end position="158"/>
    </location>
</feature>
<dbReference type="PANTHER" id="PTHR13958:SF3">
    <property type="entry name" value="CAP-GLY DOMAIN-CONTAINING PROTEIN-RELATED"/>
    <property type="match status" value="1"/>
</dbReference>
<feature type="compositionally biased region" description="Basic and acidic residues" evidence="2">
    <location>
        <begin position="892"/>
        <end position="905"/>
    </location>
</feature>
<reference evidence="4 5" key="1">
    <citation type="journal article" date="2014" name="Nat. Genet.">
        <title>Whole-genome sequence of a flatfish provides insights into ZW sex chromosome evolution and adaptation to a benthic lifestyle.</title>
        <authorList>
            <person name="Chen S."/>
            <person name="Zhang G."/>
            <person name="Shao C."/>
            <person name="Huang Q."/>
            <person name="Liu G."/>
            <person name="Zhang P."/>
            <person name="Song W."/>
            <person name="An N."/>
            <person name="Chalopin D."/>
            <person name="Volff J.N."/>
            <person name="Hong Y."/>
            <person name="Li Q."/>
            <person name="Sha Z."/>
            <person name="Zhou H."/>
            <person name="Xie M."/>
            <person name="Yu Q."/>
            <person name="Liu Y."/>
            <person name="Xiang H."/>
            <person name="Wang N."/>
            <person name="Wu K."/>
            <person name="Yang C."/>
            <person name="Zhou Q."/>
            <person name="Liao X."/>
            <person name="Yang L."/>
            <person name="Hu Q."/>
            <person name="Zhang J."/>
            <person name="Meng L."/>
            <person name="Jin L."/>
            <person name="Tian Y."/>
            <person name="Lian J."/>
            <person name="Yang J."/>
            <person name="Miao G."/>
            <person name="Liu S."/>
            <person name="Liang Z."/>
            <person name="Yan F."/>
            <person name="Li Y."/>
            <person name="Sun B."/>
            <person name="Zhang H."/>
            <person name="Zhang J."/>
            <person name="Zhu Y."/>
            <person name="Du M."/>
            <person name="Zhao Y."/>
            <person name="Schartl M."/>
            <person name="Tang Q."/>
            <person name="Wang J."/>
        </authorList>
    </citation>
    <scope>NUCLEOTIDE SEQUENCE</scope>
</reference>
<dbReference type="GO" id="GO:0008017">
    <property type="term" value="F:microtubule binding"/>
    <property type="evidence" value="ECO:0007669"/>
    <property type="project" value="InterPro"/>
</dbReference>
<feature type="region of interest" description="Disordered" evidence="2">
    <location>
        <begin position="592"/>
        <end position="613"/>
    </location>
</feature>
<feature type="region of interest" description="Disordered" evidence="2">
    <location>
        <begin position="1237"/>
        <end position="1272"/>
    </location>
</feature>
<feature type="compositionally biased region" description="Basic and acidic residues" evidence="2">
    <location>
        <begin position="478"/>
        <end position="491"/>
    </location>
</feature>
<dbReference type="GO" id="GO:0034453">
    <property type="term" value="P:microtubule anchoring"/>
    <property type="evidence" value="ECO:0007669"/>
    <property type="project" value="InterPro"/>
</dbReference>
<dbReference type="PANTHER" id="PTHR13958">
    <property type="entry name" value="CENTROSOME-ASSOCIATED PROTEIN 350"/>
    <property type="match status" value="1"/>
</dbReference>
<dbReference type="InParanoid" id="A0A3P8W572"/>
<dbReference type="Gene3D" id="2.30.30.190">
    <property type="entry name" value="CAP Gly-rich-like domain"/>
    <property type="match status" value="1"/>
</dbReference>
<evidence type="ECO:0000259" key="3">
    <source>
        <dbReference type="PROSITE" id="PS50245"/>
    </source>
</evidence>
<feature type="region of interest" description="Disordered" evidence="2">
    <location>
        <begin position="2303"/>
        <end position="2328"/>
    </location>
</feature>
<evidence type="ECO:0000256" key="1">
    <source>
        <dbReference type="SAM" id="Coils"/>
    </source>
</evidence>
<feature type="compositionally biased region" description="Basic and acidic residues" evidence="2">
    <location>
        <begin position="1594"/>
        <end position="1607"/>
    </location>
</feature>
<feature type="compositionally biased region" description="Polar residues" evidence="2">
    <location>
        <begin position="73"/>
        <end position="88"/>
    </location>
</feature>
<evidence type="ECO:0000256" key="2">
    <source>
        <dbReference type="SAM" id="MobiDB-lite"/>
    </source>
</evidence>
<dbReference type="InterPro" id="IPR036859">
    <property type="entry name" value="CAP-Gly_dom_sf"/>
</dbReference>
<reference evidence="4" key="2">
    <citation type="submission" date="2025-08" db="UniProtKB">
        <authorList>
            <consortium name="Ensembl"/>
        </authorList>
    </citation>
    <scope>IDENTIFICATION</scope>
</reference>
<protein>
    <submittedName>
        <fullName evidence="4">Centrosomal protein 350</fullName>
    </submittedName>
</protein>
<feature type="region of interest" description="Disordered" evidence="2">
    <location>
        <begin position="2059"/>
        <end position="2122"/>
    </location>
</feature>
<proteinExistence type="predicted"/>
<keyword evidence="5" id="KW-1185">Reference proteome</keyword>
<evidence type="ECO:0000313" key="5">
    <source>
        <dbReference type="Proteomes" id="UP000265120"/>
    </source>
</evidence>
<dbReference type="GeneTree" id="ENSGT00940000155130"/>
<feature type="region of interest" description="Disordered" evidence="2">
    <location>
        <begin position="1029"/>
        <end position="1049"/>
    </location>
</feature>
<feature type="compositionally biased region" description="Basic and acidic residues" evidence="2">
    <location>
        <begin position="2059"/>
        <end position="2068"/>
    </location>
</feature>
<dbReference type="Pfam" id="PF01302">
    <property type="entry name" value="CAP_GLY"/>
    <property type="match status" value="1"/>
</dbReference>
<feature type="region of interest" description="Disordered" evidence="2">
    <location>
        <begin position="204"/>
        <end position="281"/>
    </location>
</feature>
<dbReference type="PROSITE" id="PS50245">
    <property type="entry name" value="CAP_GLY_2"/>
    <property type="match status" value="1"/>
</dbReference>
<feature type="coiled-coil region" evidence="1">
    <location>
        <begin position="1554"/>
        <end position="1581"/>
    </location>
</feature>
<feature type="region of interest" description="Disordered" evidence="2">
    <location>
        <begin position="534"/>
        <end position="570"/>
    </location>
</feature>
<dbReference type="SMART" id="SM01052">
    <property type="entry name" value="CAP_GLY"/>
    <property type="match status" value="1"/>
</dbReference>
<dbReference type="SUPFAM" id="SSF74924">
    <property type="entry name" value="Cap-Gly domain"/>
    <property type="match status" value="1"/>
</dbReference>
<dbReference type="Ensembl" id="ENSCSET00000021968.1">
    <property type="protein sequence ID" value="ENSCSEP00000021692.1"/>
    <property type="gene ID" value="ENSCSEG00000013821.1"/>
</dbReference>
<reference evidence="4" key="3">
    <citation type="submission" date="2025-09" db="UniProtKB">
        <authorList>
            <consortium name="Ensembl"/>
        </authorList>
    </citation>
    <scope>IDENTIFICATION</scope>
</reference>
<feature type="compositionally biased region" description="Polar residues" evidence="2">
    <location>
        <begin position="224"/>
        <end position="242"/>
    </location>
</feature>
<feature type="compositionally biased region" description="Pro residues" evidence="2">
    <location>
        <begin position="2317"/>
        <end position="2326"/>
    </location>
</feature>
<feature type="compositionally biased region" description="Basic and acidic residues" evidence="2">
    <location>
        <begin position="269"/>
        <end position="281"/>
    </location>
</feature>
<feature type="region of interest" description="Disordered" evidence="2">
    <location>
        <begin position="432"/>
        <end position="495"/>
    </location>
</feature>
<feature type="compositionally biased region" description="Polar residues" evidence="2">
    <location>
        <begin position="2069"/>
        <end position="2082"/>
    </location>
</feature>
<feature type="region of interest" description="Disordered" evidence="2">
    <location>
        <begin position="671"/>
        <end position="723"/>
    </location>
</feature>
<feature type="compositionally biased region" description="Polar residues" evidence="2">
    <location>
        <begin position="103"/>
        <end position="118"/>
    </location>
</feature>
<feature type="region of interest" description="Disordered" evidence="2">
    <location>
        <begin position="1713"/>
        <end position="1754"/>
    </location>
</feature>
<dbReference type="OMA" id="HEIQQRR"/>
<feature type="compositionally biased region" description="Low complexity" evidence="2">
    <location>
        <begin position="1850"/>
        <end position="1867"/>
    </location>
</feature>
<evidence type="ECO:0000313" key="4">
    <source>
        <dbReference type="Ensembl" id="ENSCSEP00000021692.1"/>
    </source>
</evidence>
<feature type="compositionally biased region" description="Polar residues" evidence="2">
    <location>
        <begin position="256"/>
        <end position="268"/>
    </location>
</feature>
<name>A0A3P8W572_CYNSE</name>
<dbReference type="InterPro" id="IPR000938">
    <property type="entry name" value="CAP-Gly_domain"/>
</dbReference>
<feature type="region of interest" description="Disordered" evidence="2">
    <location>
        <begin position="1594"/>
        <end position="1632"/>
    </location>
</feature>
<feature type="compositionally biased region" description="Basic and acidic residues" evidence="2">
    <location>
        <begin position="2092"/>
        <end position="2115"/>
    </location>
</feature>
<feature type="region of interest" description="Disordered" evidence="2">
    <location>
        <begin position="1310"/>
        <end position="1346"/>
    </location>
</feature>
<keyword evidence="1" id="KW-0175">Coiled coil</keyword>
<feature type="compositionally biased region" description="Basic and acidic residues" evidence="2">
    <location>
        <begin position="534"/>
        <end position="549"/>
    </location>
</feature>
<dbReference type="Proteomes" id="UP000265120">
    <property type="component" value="Chromosome 2"/>
</dbReference>
<feature type="region of interest" description="Disordered" evidence="2">
    <location>
        <begin position="892"/>
        <end position="913"/>
    </location>
</feature>
<feature type="domain" description="CAP-Gly" evidence="3">
    <location>
        <begin position="1982"/>
        <end position="2024"/>
    </location>
</feature>
<dbReference type="InterPro" id="IPR028750">
    <property type="entry name" value="CEP350/CC187"/>
</dbReference>
<accession>A0A3P8W572</accession>
<sequence>MDHTKNRNVSPPSPKRQQIRVMIVVHNQYVILHSRLSQSKAALRHIENHLEAVPGTGVMLDSVMNPIKEKSSQIILSRNGIQTKNGGSSKHRRSRKNPEKSSSRSPLRNATQDSNVCRNNGVECRDQLAAPPSHPSSQQEMLTFESVPGSSNSSSDPLLSQMVYQRDTRDKQTDRDLDSTHSSALMSTEVRYLNDLPALETLKTNGYQSPLTTDRAPVREWNGDNRTPNAHLDFNSQHSSPYFASLPGSLPRGEGTPSSSPGSASQRLENLRRHQPDDKLEKLKERIRRQRQHLEEAAEKSKVLGFQEQPITAAVETNISAPTVKIRKVAPAPPAPIYRGFNSTETKIRTPDGKVWKEEEFHNLSREIYRDLTQQFAEVKLEQMCIAKKKNPTEIYCTLTKQKASVNSNTLFQNLSAGISAASWRDGQKLVKMVLGPPPKPSRETDLSHQVDGPIETASPHRSGSGPHSKSKHQPRPHSKERPLSGHKEQLNGHCAAGSTLPQEKASLGVSKDLLSADIQGILDDLQLDYESTEKVERARQRSRCESRGKRGRGGSGSRTRTPISAWGTTVVTRSKKRHYDANAIRQYIVQQKEERKKRQEEEKRALREETERRNHRLQELYRKQKEVARTVPSELPVPSVQKHLQLTYNKLLLEESQLSEEATLMHIDRPMYQPSGESDKENLRVDAPQSPSSSDRSLNEQPPAPAVRPKTAPSSHVPTPVGDNLLSQLLRLEMAMAGAEVRRHDPPATVSTNRSNSKISRIEALKATAASLSNRIESEARKIAGEGINYGTATLADVDGILAPPSETNLENGCWPETGVTENNNNNSGTNAQRILNGTGHSLYDATFLPGVGNLHAFRGKKELMNTHIISTSPQTSGGDEELKYIKDRSKRNDNAENQVELHDSSAGSISEGPILSEASFSEDEAHSPLHATNSAFTPANGVEAVDYCAGQGQRKDFQRLSEFQREAAKCPALTSTFTLQDNSNAAWEELNKGSPLSVINIFTRNLNKHSFDSGNGLRDSPVYEDDFVSPQSCRTTSQSRKSPRYREDYDRQCSDLHYSPAVLQQRMAAEFQYLESIEESVRQLDNMERLMCVTMAQQESSSLAQLLKAKQQRHEHDLYELKIKAEREALEAQLQLEENRQRMTRVGHAMEISADPFGVGSQKETLEGLQEATTKMMSQQAEAAQHTADAARHIKEVSNHCLSCCLESSPDTSSKMFINMFLFVLYSFLSEVSSRQARPDDPPSSLNSLSHSDSMEGGSSSIEEEVPTAANDSLCSESIPFVRDEKDSTSVATEYSLKFDESMTEDDIEERSFRSLLPSEAHRRGTLEKKSQPREGSEDDHVSHSTLFSEPLDASMSFSGGQDSFSQFTMDMVRQYMKDEEVRLQHQSSLLRLRQKAVREKTKTELAWLEHQKKRLRDKGEDDKMPPIRKKQRGLLLKLQQEQAEIKRLQEANKAARKERQLLMKQQEEIERMRTTTLRLKERLKCAGGEVPSVSNSLKQEKNPSTVTIFFPSPSLSVSGSETSSIMQKLKKMRTQMDEKFLTKREQQLMQRRHHAEELLQWKQRLDQEEAEVRRMEKEALAVWNKRTAGDVARDVSQSQKHDISDLSFQQSSGLQNHSEKGESSLENYSQDFTSPSRHVLYLFYSRPVIYENVSTESISDQSDIESRINALKEELRKRKSLAYQLKKEQKKRHKERLKAKEASLLRELESASLPDLSDEDPPTVTQTPVNASPDCLVSGQRSHHTSEELVRPSSISNKVIVPEDGKVVSDQTSEVQEELERELSSRLDEHNSECLLKLEGEDGSDFHVEHPPTSKSEIEILSPSEAEDVSNLKLKSFSVPVDHKPSTRPTSVSSSSTSSCEPDSVANSLKKEAPMKGAEHVLTVTDDCYDELKASDDISPNDQHFSSKEKLNEDFESSALSGGLVDLCEQTDDFKHDSKSIHTGHSPPLSPVRDEMADFNIGDRVLVGSVQPGTLRFKGPTSFANGFWAGVELDKSEGSNNGTYDGVVYFKCNDRHGIFAPPEKITQLPEKFEVYADTTEDEDEVIDDLTDKVKDKCQTDEEKNQNQENLESNHDSTPLNDCESLGDVPHTDHELDHEDTSELHSESHKEPRPLSNGSSQDIMLDLETSEIILGKQNKSQITLHVEKVDVDAIPEFTPTEASVTKDIEKKAEPDKLDSFTDKLLKSFISDTVEKFAEIKKAKVEKIEAANQHNREPFCADLEEDWISSVEQKDGLPFFPPPEKEELSSPELCNRPESPVLGASGQEELAKRLAELELSRELLDDLCDDQDWFDEDFGLSSRREQQRQKQKQPELPLPLPPKLPEQPALVVPHSATEVEKMVHAATEEIWEHCGLANDGAVTLTQTPNPQPSQEYLGKEASGEDQDALFIRSYKKAYVTAEVLKLYGLSKDQSQKTDWQKMLKFGRKKRDRVDHILVQELHEEESQWVNYDEDELSVKMQLADSILDALLKDTANVLTLIYDKRRKRDAPS</sequence>
<feature type="coiled-coil region" evidence="1">
    <location>
        <begin position="1671"/>
        <end position="1710"/>
    </location>
</feature>
<feature type="region of interest" description="Disordered" evidence="2">
    <location>
        <begin position="73"/>
        <end position="158"/>
    </location>
</feature>